<dbReference type="InterPro" id="IPR051417">
    <property type="entry name" value="SDr/BOS_complex"/>
</dbReference>
<dbReference type="SUPFAM" id="SSF49464">
    <property type="entry name" value="Carboxypeptidase regulatory domain-like"/>
    <property type="match status" value="1"/>
</dbReference>
<comment type="caution">
    <text evidence="2">The sequence shown here is derived from an EMBL/GenBank/DDBJ whole genome shotgun (WGS) entry which is preliminary data.</text>
</comment>
<keyword evidence="3" id="KW-1185">Reference proteome</keyword>
<dbReference type="AlphaFoldDB" id="A0A829YMV6"/>
<evidence type="ECO:0008006" key="4">
    <source>
        <dbReference type="Google" id="ProtNLM"/>
    </source>
</evidence>
<reference evidence="3" key="1">
    <citation type="submission" date="2020-01" db="EMBL/GenBank/DDBJ databases">
        <title>'Steroidobacter agaridevorans' sp. nov., agar-degrading bacteria isolated from rhizosphere soils.</title>
        <authorList>
            <person name="Ikenaga M."/>
            <person name="Kataoka M."/>
            <person name="Murouchi A."/>
            <person name="Katsuragi S."/>
            <person name="Sakai M."/>
        </authorList>
    </citation>
    <scope>NUCLEOTIDE SEQUENCE [LARGE SCALE GENOMIC DNA]</scope>
    <source>
        <strain evidence="3">YU21-B</strain>
    </source>
</reference>
<name>A0A829YMV6_9GAMM</name>
<dbReference type="GO" id="GO:0030246">
    <property type="term" value="F:carbohydrate binding"/>
    <property type="evidence" value="ECO:0007669"/>
    <property type="project" value="InterPro"/>
</dbReference>
<dbReference type="Gene3D" id="2.60.40.1120">
    <property type="entry name" value="Carboxypeptidase-like, regulatory domain"/>
    <property type="match status" value="2"/>
</dbReference>
<evidence type="ECO:0000313" key="3">
    <source>
        <dbReference type="Proteomes" id="UP000445000"/>
    </source>
</evidence>
<keyword evidence="1" id="KW-0732">Signal</keyword>
<dbReference type="PANTHER" id="PTHR23303:SF14">
    <property type="entry name" value="BOS COMPLEX SUBUNIT NOMO1-RELATED"/>
    <property type="match status" value="1"/>
</dbReference>
<protein>
    <recommendedName>
        <fullName evidence="4">Carboxypeptidase regulatory-like domain-containing protein</fullName>
    </recommendedName>
</protein>
<dbReference type="PANTHER" id="PTHR23303">
    <property type="entry name" value="CARBOXYPEPTIDASE REGULATORY REGION-CONTAINING"/>
    <property type="match status" value="1"/>
</dbReference>
<sequence>MAAAVAFRGRVIDAVSRQPVREFELEFLPHFRPGSPVPTAQSYRTKDGRFEVRGLPDGVWTIHTTARGYQRFELAGLNVSSSKAMEELSIPMRAGLALRGRVFDETTNEGVGAAKISFREAHVARFEGNFRNRPATTSKADGSFFLDGVTPGAVRVEIVAQNYVSRELDVFVSPKAAPLEVALSTGGTISGYLAGTDGITPVAGFASLRHLDENSTNGRQSSSAGEFTFNRLTAGRYELVGRGGSLSGKREITLSHNERLAGVILAMHGNHNISGVVSGVRPEELQRVNVFLFREGGQDVHSPQSTVDANGAYALTGVSPGPVRIVASIGTGRKVTKVVEMPDGSDLVVNLEFKRGFSLTGRITRGGKPLSGAAVEPNSLTAGPGEFLTQGAVTSADGDYALGDLPDGEYSLIVGYSYLTASVQVSKDTVFDVDIPDSQLAGRVLEEGGKVPVVGAVVGLIPAQPGGNGRRNWTGGTSDHFGQFSVLGLQPGDFLLTVYKPGFELYRVPFAYGSPISDMVIPLRRGRGVEVRVRDAETGKTLSTARALEFLRGWTGIVVHLSPDQNGVSYLPSGLAGSSLRFSANGYASNLINDWNGEQLDVSLQRQSTP</sequence>
<dbReference type="InterPro" id="IPR013784">
    <property type="entry name" value="Carb-bd-like_fold"/>
</dbReference>
<evidence type="ECO:0000313" key="2">
    <source>
        <dbReference type="EMBL" id="GFE84580.1"/>
    </source>
</evidence>
<evidence type="ECO:0000256" key="1">
    <source>
        <dbReference type="ARBA" id="ARBA00022729"/>
    </source>
</evidence>
<accession>A0A829YMV6</accession>
<dbReference type="SUPFAM" id="SSF49452">
    <property type="entry name" value="Starch-binding domain-like"/>
    <property type="match status" value="3"/>
</dbReference>
<dbReference type="Proteomes" id="UP000445000">
    <property type="component" value="Unassembled WGS sequence"/>
</dbReference>
<gene>
    <name evidence="2" type="ORF">GCM10011487_65800</name>
</gene>
<organism evidence="2 3">
    <name type="scientific">Steroidobacter agaridevorans</name>
    <dbReference type="NCBI Taxonomy" id="2695856"/>
    <lineage>
        <taxon>Bacteria</taxon>
        <taxon>Pseudomonadati</taxon>
        <taxon>Pseudomonadota</taxon>
        <taxon>Gammaproteobacteria</taxon>
        <taxon>Steroidobacterales</taxon>
        <taxon>Steroidobacteraceae</taxon>
        <taxon>Steroidobacter</taxon>
    </lineage>
</organism>
<proteinExistence type="predicted"/>
<dbReference type="InterPro" id="IPR008969">
    <property type="entry name" value="CarboxyPept-like_regulatory"/>
</dbReference>
<dbReference type="EMBL" id="BLJN01000009">
    <property type="protein sequence ID" value="GFE84580.1"/>
    <property type="molecule type" value="Genomic_DNA"/>
</dbReference>